<proteinExistence type="predicted"/>
<dbReference type="Proteomes" id="UP000252079">
    <property type="component" value="Unassembled WGS sequence"/>
</dbReference>
<evidence type="ECO:0000313" key="1">
    <source>
        <dbReference type="EMBL" id="SSG06052.1"/>
    </source>
</evidence>
<name>A0ABD7N8D5_9ENTR</name>
<dbReference type="EMBL" id="UFBM01000050">
    <property type="protein sequence ID" value="SSG06052.1"/>
    <property type="molecule type" value="Genomic_DNA"/>
</dbReference>
<accession>A0ABD7N8D5</accession>
<comment type="caution">
    <text evidence="1">The sequence shown here is derived from an EMBL/GenBank/DDBJ whole genome shotgun (WGS) entry which is preliminary data.</text>
</comment>
<organism evidence="1 2">
    <name type="scientific">Klebsiella quasipneumoniae</name>
    <dbReference type="NCBI Taxonomy" id="1463165"/>
    <lineage>
        <taxon>Bacteria</taxon>
        <taxon>Pseudomonadati</taxon>
        <taxon>Pseudomonadota</taxon>
        <taxon>Gammaproteobacteria</taxon>
        <taxon>Enterobacterales</taxon>
        <taxon>Enterobacteriaceae</taxon>
        <taxon>Klebsiella/Raoultella group</taxon>
        <taxon>Klebsiella</taxon>
        <taxon>Klebsiella pneumoniae complex</taxon>
    </lineage>
</organism>
<protein>
    <submittedName>
        <fullName evidence="1">Uncharacterized protein</fullName>
    </submittedName>
</protein>
<dbReference type="RefSeq" id="WP_114260801.1">
    <property type="nucleotide sequence ID" value="NZ_UFBM01000050.1"/>
</dbReference>
<dbReference type="AlphaFoldDB" id="A0ABD7N8D5"/>
<evidence type="ECO:0000313" key="2">
    <source>
        <dbReference type="Proteomes" id="UP000252079"/>
    </source>
</evidence>
<gene>
    <name evidence="1" type="ORF">SAMEA23995918_04756</name>
</gene>
<reference evidence="1 2" key="1">
    <citation type="submission" date="2018-07" db="EMBL/GenBank/DDBJ databases">
        <authorList>
            <consortium name="Pathogen Informatics"/>
        </authorList>
    </citation>
    <scope>NUCLEOTIDE SEQUENCE [LARGE SCALE GENOMIC DNA]</scope>
    <source>
        <strain evidence="1 2">4300STDY6636950</strain>
    </source>
</reference>
<sequence length="115" mass="12843">MHSDYKTRLTALSDKLTDVVLEEVDPDSWPGAGKEITKHTKQERGDRYWHKKNAAASLTLLVKVHSLIGMHTRGGTPKPGEEDPDDEAFLLGQQVAAAERKALEVIERLQQKGKK</sequence>